<sequence length="72" mass="7936">MDTRRNPQLLFGADVYIKDDSGQAPLSEAAQNGHDSVVQLAAIWRHQRTTNSNRLKANLYTLDDGGALRALV</sequence>
<dbReference type="Proteomes" id="UP001149163">
    <property type="component" value="Unassembled WGS sequence"/>
</dbReference>
<organism evidence="1 2">
    <name type="scientific">Penicillium canariense</name>
    <dbReference type="NCBI Taxonomy" id="189055"/>
    <lineage>
        <taxon>Eukaryota</taxon>
        <taxon>Fungi</taxon>
        <taxon>Dikarya</taxon>
        <taxon>Ascomycota</taxon>
        <taxon>Pezizomycotina</taxon>
        <taxon>Eurotiomycetes</taxon>
        <taxon>Eurotiomycetidae</taxon>
        <taxon>Eurotiales</taxon>
        <taxon>Aspergillaceae</taxon>
        <taxon>Penicillium</taxon>
    </lineage>
</organism>
<dbReference type="GeneID" id="81423435"/>
<reference evidence="1" key="2">
    <citation type="journal article" date="2023" name="IMA Fungus">
        <title>Comparative genomic study of the Penicillium genus elucidates a diverse pangenome and 15 lateral gene transfer events.</title>
        <authorList>
            <person name="Petersen C."/>
            <person name="Sorensen T."/>
            <person name="Nielsen M.R."/>
            <person name="Sondergaard T.E."/>
            <person name="Sorensen J.L."/>
            <person name="Fitzpatrick D.A."/>
            <person name="Frisvad J.C."/>
            <person name="Nielsen K.L."/>
        </authorList>
    </citation>
    <scope>NUCLEOTIDE SEQUENCE</scope>
    <source>
        <strain evidence="1">IBT 26290</strain>
    </source>
</reference>
<evidence type="ECO:0000313" key="1">
    <source>
        <dbReference type="EMBL" id="KAJ5176257.1"/>
    </source>
</evidence>
<dbReference type="SUPFAM" id="SSF48403">
    <property type="entry name" value="Ankyrin repeat"/>
    <property type="match status" value="1"/>
</dbReference>
<comment type="caution">
    <text evidence="1">The sequence shown here is derived from an EMBL/GenBank/DDBJ whole genome shotgun (WGS) entry which is preliminary data.</text>
</comment>
<dbReference type="AlphaFoldDB" id="A0A9W9IH05"/>
<dbReference type="EMBL" id="JAPQKN010000001">
    <property type="protein sequence ID" value="KAJ5176257.1"/>
    <property type="molecule type" value="Genomic_DNA"/>
</dbReference>
<protein>
    <submittedName>
        <fullName evidence="1">Uncharacterized protein</fullName>
    </submittedName>
</protein>
<reference evidence="1" key="1">
    <citation type="submission" date="2022-11" db="EMBL/GenBank/DDBJ databases">
        <authorList>
            <person name="Petersen C."/>
        </authorList>
    </citation>
    <scope>NUCLEOTIDE SEQUENCE</scope>
    <source>
        <strain evidence="1">IBT 26290</strain>
    </source>
</reference>
<dbReference type="RefSeq" id="XP_056547865.1">
    <property type="nucleotide sequence ID" value="XM_056684259.1"/>
</dbReference>
<proteinExistence type="predicted"/>
<evidence type="ECO:0000313" key="2">
    <source>
        <dbReference type="Proteomes" id="UP001149163"/>
    </source>
</evidence>
<name>A0A9W9IH05_9EURO</name>
<accession>A0A9W9IH05</accession>
<dbReference type="InterPro" id="IPR036770">
    <property type="entry name" value="Ankyrin_rpt-contain_sf"/>
</dbReference>
<keyword evidence="2" id="KW-1185">Reference proteome</keyword>
<dbReference type="OrthoDB" id="341259at2759"/>
<gene>
    <name evidence="1" type="ORF">N7482_002134</name>
</gene>
<dbReference type="Gene3D" id="1.25.40.20">
    <property type="entry name" value="Ankyrin repeat-containing domain"/>
    <property type="match status" value="1"/>
</dbReference>